<accession>A0A0X1KQU6</accession>
<dbReference type="KEGG" id="phy:AJ81_04585"/>
<dbReference type="Pfam" id="PF19300">
    <property type="entry name" value="BPD_transp_1_N"/>
    <property type="match status" value="1"/>
</dbReference>
<organism evidence="9 10">
    <name type="scientific">Pseudothermotoga hypogea DSM 11164 = NBRC 106472</name>
    <dbReference type="NCBI Taxonomy" id="1123384"/>
    <lineage>
        <taxon>Bacteria</taxon>
        <taxon>Thermotogati</taxon>
        <taxon>Thermotogota</taxon>
        <taxon>Thermotogae</taxon>
        <taxon>Thermotogales</taxon>
        <taxon>Thermotogaceae</taxon>
        <taxon>Pseudothermotoga</taxon>
    </lineage>
</organism>
<feature type="transmembrane region" description="Helical" evidence="7">
    <location>
        <begin position="100"/>
        <end position="121"/>
    </location>
</feature>
<dbReference type="PANTHER" id="PTHR43163:SF6">
    <property type="entry name" value="DIPEPTIDE TRANSPORT SYSTEM PERMEASE PROTEIN DPPB-RELATED"/>
    <property type="match status" value="1"/>
</dbReference>
<feature type="transmembrane region" description="Helical" evidence="7">
    <location>
        <begin position="271"/>
        <end position="298"/>
    </location>
</feature>
<evidence type="ECO:0000256" key="6">
    <source>
        <dbReference type="ARBA" id="ARBA00023136"/>
    </source>
</evidence>
<comment type="similarity">
    <text evidence="7">Belongs to the binding-protein-dependent transport system permease family.</text>
</comment>
<keyword evidence="5 7" id="KW-1133">Transmembrane helix</keyword>
<dbReference type="PaxDb" id="1123384-AJ81_04585"/>
<dbReference type="InterPro" id="IPR035906">
    <property type="entry name" value="MetI-like_sf"/>
</dbReference>
<feature type="transmembrane region" description="Helical" evidence="7">
    <location>
        <begin position="133"/>
        <end position="156"/>
    </location>
</feature>
<evidence type="ECO:0000259" key="8">
    <source>
        <dbReference type="PROSITE" id="PS50928"/>
    </source>
</evidence>
<evidence type="ECO:0000256" key="3">
    <source>
        <dbReference type="ARBA" id="ARBA00022475"/>
    </source>
</evidence>
<comment type="subcellular location">
    <subcellularLocation>
        <location evidence="1 7">Cell membrane</location>
        <topology evidence="1 7">Multi-pass membrane protein</topology>
    </subcellularLocation>
</comment>
<feature type="transmembrane region" description="Helical" evidence="7">
    <location>
        <begin position="168"/>
        <end position="188"/>
    </location>
</feature>
<keyword evidence="2 7" id="KW-0813">Transport</keyword>
<evidence type="ECO:0000256" key="5">
    <source>
        <dbReference type="ARBA" id="ARBA00022989"/>
    </source>
</evidence>
<name>A0A0X1KQU6_9THEM</name>
<protein>
    <submittedName>
        <fullName evidence="9">Glutathione ABC transporter permease</fullName>
    </submittedName>
</protein>
<dbReference type="Pfam" id="PF00528">
    <property type="entry name" value="BPD_transp_1"/>
    <property type="match status" value="1"/>
</dbReference>
<keyword evidence="4 7" id="KW-0812">Transmembrane</keyword>
<evidence type="ECO:0000313" key="10">
    <source>
        <dbReference type="Proteomes" id="UP000077469"/>
    </source>
</evidence>
<dbReference type="OrthoDB" id="401349at2"/>
<dbReference type="InterPro" id="IPR045621">
    <property type="entry name" value="BPD_transp_1_N"/>
</dbReference>
<dbReference type="RefSeq" id="WP_031504830.1">
    <property type="nucleotide sequence ID" value="NC_022795.1"/>
</dbReference>
<evidence type="ECO:0000256" key="7">
    <source>
        <dbReference type="RuleBase" id="RU363032"/>
    </source>
</evidence>
<reference evidence="9 10" key="1">
    <citation type="submission" date="2014-01" db="EMBL/GenBank/DDBJ databases">
        <title>Genome sequencing of Thermotog hypogea.</title>
        <authorList>
            <person name="Zhang X."/>
            <person name="Alvare G."/>
            <person name="Fristensky B."/>
            <person name="Chen L."/>
            <person name="Suen T."/>
            <person name="Chen Q."/>
            <person name="Ma K."/>
        </authorList>
    </citation>
    <scope>NUCLEOTIDE SEQUENCE [LARGE SCALE GENOMIC DNA]</scope>
    <source>
        <strain evidence="9 10">DSM 11164</strain>
    </source>
</reference>
<dbReference type="PATRIC" id="fig|1123384.7.peg.897"/>
<dbReference type="Gene3D" id="1.10.3720.10">
    <property type="entry name" value="MetI-like"/>
    <property type="match status" value="1"/>
</dbReference>
<evidence type="ECO:0000313" key="9">
    <source>
        <dbReference type="EMBL" id="AJC73601.1"/>
    </source>
</evidence>
<evidence type="ECO:0000256" key="4">
    <source>
        <dbReference type="ARBA" id="ARBA00022692"/>
    </source>
</evidence>
<dbReference type="GO" id="GO:0005886">
    <property type="term" value="C:plasma membrane"/>
    <property type="evidence" value="ECO:0007669"/>
    <property type="project" value="UniProtKB-SubCell"/>
</dbReference>
<feature type="transmembrane region" description="Helical" evidence="7">
    <location>
        <begin position="9"/>
        <end position="30"/>
    </location>
</feature>
<feature type="domain" description="ABC transmembrane type-1" evidence="8">
    <location>
        <begin position="94"/>
        <end position="290"/>
    </location>
</feature>
<dbReference type="GO" id="GO:0071916">
    <property type="term" value="F:dipeptide transmembrane transporter activity"/>
    <property type="evidence" value="ECO:0007669"/>
    <property type="project" value="TreeGrafter"/>
</dbReference>
<feature type="transmembrane region" description="Helical" evidence="7">
    <location>
        <begin position="222"/>
        <end position="242"/>
    </location>
</feature>
<dbReference type="PROSITE" id="PS50928">
    <property type="entry name" value="ABC_TM1"/>
    <property type="match status" value="1"/>
</dbReference>
<sequence>MLKFVVRRLLLLIPVVIGVSIVSFSIMHMIPGDPARIIAGEGATVEDIMSIRIKYGLDRPLIEQYLRFMKGIITNDLRSIRTERPILTELLPRFANTAQLALVSIIISSVIGVTLGIVSAVKRNSWIDTFSMVFSLVGVSMPIFWLGILLIILFAVTLRWLPSGGKGGIEHLILPALTLGLATSAIIARMTRASVLEVLNQDYVRTVVAFGLPKRKVIYKYVLRNALIPVVTVIGLQFGYLLGGAVLTESVFGWPGLGRFVVDSIFSRDYIAVQVGIMMIATTFVLVNLLVDLVYALIDPRLRRG</sequence>
<dbReference type="SUPFAM" id="SSF161098">
    <property type="entry name" value="MetI-like"/>
    <property type="match status" value="1"/>
</dbReference>
<dbReference type="STRING" id="1123384.AJ81_04585"/>
<dbReference type="PANTHER" id="PTHR43163">
    <property type="entry name" value="DIPEPTIDE TRANSPORT SYSTEM PERMEASE PROTEIN DPPB-RELATED"/>
    <property type="match status" value="1"/>
</dbReference>
<evidence type="ECO:0000256" key="1">
    <source>
        <dbReference type="ARBA" id="ARBA00004651"/>
    </source>
</evidence>
<dbReference type="InterPro" id="IPR000515">
    <property type="entry name" value="MetI-like"/>
</dbReference>
<dbReference type="EMBL" id="CP007141">
    <property type="protein sequence ID" value="AJC73601.1"/>
    <property type="molecule type" value="Genomic_DNA"/>
</dbReference>
<gene>
    <name evidence="9" type="ORF">AJ81_04585</name>
</gene>
<dbReference type="AlphaFoldDB" id="A0A0X1KQU6"/>
<keyword evidence="6 7" id="KW-0472">Membrane</keyword>
<keyword evidence="10" id="KW-1185">Reference proteome</keyword>
<keyword evidence="3" id="KW-1003">Cell membrane</keyword>
<dbReference type="Proteomes" id="UP000077469">
    <property type="component" value="Chromosome"/>
</dbReference>
<dbReference type="CDD" id="cd06261">
    <property type="entry name" value="TM_PBP2"/>
    <property type="match status" value="1"/>
</dbReference>
<evidence type="ECO:0000256" key="2">
    <source>
        <dbReference type="ARBA" id="ARBA00022448"/>
    </source>
</evidence>
<proteinExistence type="inferred from homology"/>